<evidence type="ECO:0000313" key="1">
    <source>
        <dbReference type="EMBL" id="KAK3060459.1"/>
    </source>
</evidence>
<dbReference type="Proteomes" id="UP001186974">
    <property type="component" value="Unassembled WGS sequence"/>
</dbReference>
<evidence type="ECO:0000313" key="2">
    <source>
        <dbReference type="Proteomes" id="UP001186974"/>
    </source>
</evidence>
<dbReference type="EMBL" id="JAWDJW010008556">
    <property type="protein sequence ID" value="KAK3060459.1"/>
    <property type="molecule type" value="Genomic_DNA"/>
</dbReference>
<sequence length="205" mass="21152">SNYHNTNRKPRQKAMTSSLPITPNTRSEAEAALSHNSLLQTSAAAEAPSSSSPSQATPASSSPSSHPALGSSSFDPSLGSRPLLQTRSSTNYIAAVSASAQKDASVSAHNDMLKEQILPPRPKAADAGALAAGEGDGAGGVNERGYVGAENMRGSLGRQQSFAKEDLKRLMQERLLAQREEDEKGGAAAERLQGYSGQGGGAAGY</sequence>
<feature type="non-terminal residue" evidence="1">
    <location>
        <position position="1"/>
    </location>
</feature>
<proteinExistence type="predicted"/>
<organism evidence="1 2">
    <name type="scientific">Coniosporium uncinatum</name>
    <dbReference type="NCBI Taxonomy" id="93489"/>
    <lineage>
        <taxon>Eukaryota</taxon>
        <taxon>Fungi</taxon>
        <taxon>Dikarya</taxon>
        <taxon>Ascomycota</taxon>
        <taxon>Pezizomycotina</taxon>
        <taxon>Dothideomycetes</taxon>
        <taxon>Dothideomycetes incertae sedis</taxon>
        <taxon>Coniosporium</taxon>
    </lineage>
</organism>
<accession>A0ACC3D1F6</accession>
<gene>
    <name evidence="1" type="ORF">LTS18_008500</name>
</gene>
<reference evidence="1" key="1">
    <citation type="submission" date="2024-09" db="EMBL/GenBank/DDBJ databases">
        <title>Black Yeasts Isolated from many extreme environments.</title>
        <authorList>
            <person name="Coleine C."/>
            <person name="Stajich J.E."/>
            <person name="Selbmann L."/>
        </authorList>
    </citation>
    <scope>NUCLEOTIDE SEQUENCE</scope>
    <source>
        <strain evidence="1">CCFEE 5737</strain>
    </source>
</reference>
<name>A0ACC3D1F6_9PEZI</name>
<keyword evidence="2" id="KW-1185">Reference proteome</keyword>
<comment type="caution">
    <text evidence="1">The sequence shown here is derived from an EMBL/GenBank/DDBJ whole genome shotgun (WGS) entry which is preliminary data.</text>
</comment>
<protein>
    <submittedName>
        <fullName evidence="1">Uncharacterized protein</fullName>
    </submittedName>
</protein>